<sequence length="399" mass="43148">MRIRKRAPQAAEAATGAKELGAVQKLPLTAEGSLSSHGAGSRDGAHDEDESCRSRKVVSAHVELVPRTSYKHADGENIVAEKDEEAATRTYNSQLTDDTISPVSTELSSTLETCTRHLESNSGGQDHRNPQNAIHLEERLNSSMVHIGINTKGGTEGGKNTSSILNISSKLLSYSTLDADRDASDCSVLFQSLVNVFDRAGRDGLTASEATGPDKLDLELHGNGFLQHLSSLEDGKCVMLKKSRRKRGGHTAAAAVFSVNLDSEAEGGTLPRQEESCAQDVIKFRKRRRRAPASQRELAIGPTQCKRYDGRGWQCKQKTEEGYSFCEHHQALINKRALRLKLGKIQSCTTHNNLSSDMQLSTGGIQAKSLADIDAAAKLHSTDKTLEWSSEIAGATTGV</sequence>
<feature type="non-terminal residue" evidence="4">
    <location>
        <position position="1"/>
    </location>
</feature>
<keyword evidence="5" id="KW-1185">Reference proteome</keyword>
<name>A0ABP1B4J0_9BRYO</name>
<dbReference type="EMBL" id="OZ023720">
    <property type="protein sequence ID" value="CAK9869854.1"/>
    <property type="molecule type" value="Genomic_DNA"/>
</dbReference>
<evidence type="ECO:0000313" key="5">
    <source>
        <dbReference type="Proteomes" id="UP001497522"/>
    </source>
</evidence>
<organism evidence="4 5">
    <name type="scientific">Sphagnum jensenii</name>
    <dbReference type="NCBI Taxonomy" id="128206"/>
    <lineage>
        <taxon>Eukaryota</taxon>
        <taxon>Viridiplantae</taxon>
        <taxon>Streptophyta</taxon>
        <taxon>Embryophyta</taxon>
        <taxon>Bryophyta</taxon>
        <taxon>Sphagnophytina</taxon>
        <taxon>Sphagnopsida</taxon>
        <taxon>Sphagnales</taxon>
        <taxon>Sphagnaceae</taxon>
        <taxon>Sphagnum</taxon>
    </lineage>
</organism>
<evidence type="ECO:0000256" key="2">
    <source>
        <dbReference type="SAM" id="MobiDB-lite"/>
    </source>
</evidence>
<gene>
    <name evidence="4" type="ORF">CSSPJE1EN2_LOCUS12591</name>
</gene>
<dbReference type="InterPro" id="IPR014977">
    <property type="entry name" value="WRC_dom"/>
</dbReference>
<evidence type="ECO:0000313" key="4">
    <source>
        <dbReference type="EMBL" id="CAK9869854.1"/>
    </source>
</evidence>
<dbReference type="Proteomes" id="UP001497522">
    <property type="component" value="Chromosome 19"/>
</dbReference>
<protein>
    <recommendedName>
        <fullName evidence="3">WRC domain-containing protein</fullName>
    </recommendedName>
</protein>
<evidence type="ECO:0000256" key="1">
    <source>
        <dbReference type="ARBA" id="ARBA00023242"/>
    </source>
</evidence>
<feature type="non-terminal residue" evidence="4">
    <location>
        <position position="399"/>
    </location>
</feature>
<dbReference type="PANTHER" id="PTHR34122">
    <property type="entry name" value="EXPRESSED PROTEIN-RELATED"/>
    <property type="match status" value="1"/>
</dbReference>
<evidence type="ECO:0000259" key="3">
    <source>
        <dbReference type="PROSITE" id="PS51667"/>
    </source>
</evidence>
<accession>A0ABP1B4J0</accession>
<dbReference type="Pfam" id="PF08879">
    <property type="entry name" value="WRC"/>
    <property type="match status" value="1"/>
</dbReference>
<reference evidence="4" key="1">
    <citation type="submission" date="2024-03" db="EMBL/GenBank/DDBJ databases">
        <authorList>
            <consortium name="ELIXIR-Norway"/>
            <consortium name="Elixir Norway"/>
        </authorList>
    </citation>
    <scope>NUCLEOTIDE SEQUENCE</scope>
</reference>
<dbReference type="PROSITE" id="PS51667">
    <property type="entry name" value="WRC"/>
    <property type="match status" value="1"/>
</dbReference>
<feature type="domain" description="WRC" evidence="3">
    <location>
        <begin position="299"/>
        <end position="343"/>
    </location>
</feature>
<proteinExistence type="predicted"/>
<dbReference type="PANTHER" id="PTHR34122:SF4">
    <property type="entry name" value="WRC DOMAIN-CONTAINING PROTEIN"/>
    <property type="match status" value="1"/>
</dbReference>
<feature type="region of interest" description="Disordered" evidence="2">
    <location>
        <begin position="1"/>
        <end position="54"/>
    </location>
</feature>
<keyword evidence="1" id="KW-0539">Nucleus</keyword>